<proteinExistence type="inferred from homology"/>
<organism evidence="4 5">
    <name type="scientific">Camellia sinensis var. sinensis</name>
    <name type="common">China tea</name>
    <dbReference type="NCBI Taxonomy" id="542762"/>
    <lineage>
        <taxon>Eukaryota</taxon>
        <taxon>Viridiplantae</taxon>
        <taxon>Streptophyta</taxon>
        <taxon>Embryophyta</taxon>
        <taxon>Tracheophyta</taxon>
        <taxon>Spermatophyta</taxon>
        <taxon>Magnoliopsida</taxon>
        <taxon>eudicotyledons</taxon>
        <taxon>Gunneridae</taxon>
        <taxon>Pentapetalae</taxon>
        <taxon>asterids</taxon>
        <taxon>Ericales</taxon>
        <taxon>Theaceae</taxon>
        <taxon>Camellia</taxon>
    </lineage>
</organism>
<dbReference type="GO" id="GO:0009813">
    <property type="term" value="P:flavonoid biosynthetic process"/>
    <property type="evidence" value="ECO:0007669"/>
    <property type="project" value="UniProtKB-KW"/>
</dbReference>
<reference evidence="4 5" key="1">
    <citation type="journal article" date="2018" name="Proc. Natl. Acad. Sci. U.S.A.">
        <title>Draft genome sequence of Camellia sinensis var. sinensis provides insights into the evolution of the tea genome and tea quality.</title>
        <authorList>
            <person name="Wei C."/>
            <person name="Yang H."/>
            <person name="Wang S."/>
            <person name="Zhao J."/>
            <person name="Liu C."/>
            <person name="Gao L."/>
            <person name="Xia E."/>
            <person name="Lu Y."/>
            <person name="Tai Y."/>
            <person name="She G."/>
            <person name="Sun J."/>
            <person name="Cao H."/>
            <person name="Tong W."/>
            <person name="Gao Q."/>
            <person name="Li Y."/>
            <person name="Deng W."/>
            <person name="Jiang X."/>
            <person name="Wang W."/>
            <person name="Chen Q."/>
            <person name="Zhang S."/>
            <person name="Li H."/>
            <person name="Wu J."/>
            <person name="Wang P."/>
            <person name="Li P."/>
            <person name="Shi C."/>
            <person name="Zheng F."/>
            <person name="Jian J."/>
            <person name="Huang B."/>
            <person name="Shan D."/>
            <person name="Shi M."/>
            <person name="Fang C."/>
            <person name="Yue Y."/>
            <person name="Li F."/>
            <person name="Li D."/>
            <person name="Wei S."/>
            <person name="Han B."/>
            <person name="Jiang C."/>
            <person name="Yin Y."/>
            <person name="Xia T."/>
            <person name="Zhang Z."/>
            <person name="Bennetzen J.L."/>
            <person name="Zhao S."/>
            <person name="Wan X."/>
        </authorList>
    </citation>
    <scope>NUCLEOTIDE SEQUENCE [LARGE SCALE GENOMIC DNA]</scope>
    <source>
        <strain evidence="5">cv. Shuchazao</strain>
        <tissue evidence="4">Leaf</tissue>
    </source>
</reference>
<evidence type="ECO:0000256" key="2">
    <source>
        <dbReference type="ARBA" id="ARBA00022679"/>
    </source>
</evidence>
<dbReference type="GO" id="GO:0080044">
    <property type="term" value="F:quercetin 7-O-glucosyltransferase activity"/>
    <property type="evidence" value="ECO:0007669"/>
    <property type="project" value="TreeGrafter"/>
</dbReference>
<dbReference type="Pfam" id="PF00201">
    <property type="entry name" value="UDPGT"/>
    <property type="match status" value="1"/>
</dbReference>
<keyword evidence="2" id="KW-0808">Transferase</keyword>
<evidence type="ECO:0000313" key="5">
    <source>
        <dbReference type="Proteomes" id="UP000306102"/>
    </source>
</evidence>
<evidence type="ECO:0000256" key="1">
    <source>
        <dbReference type="ARBA" id="ARBA00009995"/>
    </source>
</evidence>
<dbReference type="PANTHER" id="PTHR11926:SF774">
    <property type="entry name" value="UDP-GLYCOSYLTRANSFERASE 85A1-RELATED"/>
    <property type="match status" value="1"/>
</dbReference>
<dbReference type="InterPro" id="IPR002213">
    <property type="entry name" value="UDP_glucos_trans"/>
</dbReference>
<dbReference type="EMBL" id="SDRB02003471">
    <property type="protein sequence ID" value="THG17605.1"/>
    <property type="molecule type" value="Genomic_DNA"/>
</dbReference>
<dbReference type="Gene3D" id="3.40.50.2000">
    <property type="entry name" value="Glycogen Phosphorylase B"/>
    <property type="match status" value="2"/>
</dbReference>
<comment type="similarity">
    <text evidence="1">Belongs to the UDP-glycosyltransferase family.</text>
</comment>
<comment type="caution">
    <text evidence="4">The sequence shown here is derived from an EMBL/GenBank/DDBJ whole genome shotgun (WGS) entry which is preliminary data.</text>
</comment>
<evidence type="ECO:0008006" key="6">
    <source>
        <dbReference type="Google" id="ProtNLM"/>
    </source>
</evidence>
<dbReference type="CDD" id="cd03784">
    <property type="entry name" value="GT1_Gtf-like"/>
    <property type="match status" value="1"/>
</dbReference>
<name>A0A4S4EN38_CAMSN</name>
<dbReference type="SUPFAM" id="SSF53756">
    <property type="entry name" value="UDP-Glycosyltransferase/glycogen phosphorylase"/>
    <property type="match status" value="1"/>
</dbReference>
<protein>
    <recommendedName>
        <fullName evidence="6">UDP-glycosyltransferases domain-containing protein</fullName>
    </recommendedName>
</protein>
<keyword evidence="5" id="KW-1185">Reference proteome</keyword>
<keyword evidence="3" id="KW-0284">Flavonoid biosynthesis</keyword>
<dbReference type="GO" id="GO:0080043">
    <property type="term" value="F:quercetin 3-O-glucosyltransferase activity"/>
    <property type="evidence" value="ECO:0007669"/>
    <property type="project" value="TreeGrafter"/>
</dbReference>
<evidence type="ECO:0000313" key="4">
    <source>
        <dbReference type="EMBL" id="THG17605.1"/>
    </source>
</evidence>
<dbReference type="AlphaFoldDB" id="A0A4S4EN38"/>
<dbReference type="Proteomes" id="UP000306102">
    <property type="component" value="Unassembled WGS sequence"/>
</dbReference>
<accession>A0A4S4EN38</accession>
<dbReference type="PANTHER" id="PTHR11926">
    <property type="entry name" value="GLUCOSYL/GLUCURONOSYL TRANSFERASES"/>
    <property type="match status" value="1"/>
</dbReference>
<sequence>MNGIRLKDLPSFVRATEPNIDFVLDVAHKASAIIFNTFEHDVLEGLSTMLPPIYILGPLQSVLNQTPQNHLNTIGSSLWKEQHDCLSCLDSKEPNSVVYVNFGSITVMTPQQLIEFAWGLANSRKTFLWIIRPDLVTGDSAILSPDFLNETKERGLLASWCPQEQVLSHPSVGGFLTHCGWNSTFESLCICCVGLFFFRATDKLLALLQRVGYRDGDKQ</sequence>
<gene>
    <name evidence="4" type="ORF">TEA_004911</name>
</gene>
<evidence type="ECO:0000256" key="3">
    <source>
        <dbReference type="ARBA" id="ARBA00023241"/>
    </source>
</evidence>